<feature type="transmembrane region" description="Helical" evidence="6">
    <location>
        <begin position="112"/>
        <end position="133"/>
    </location>
</feature>
<dbReference type="Pfam" id="PF04138">
    <property type="entry name" value="GtrA_DPMS_TM"/>
    <property type="match status" value="1"/>
</dbReference>
<protein>
    <submittedName>
        <fullName evidence="8">GtrA family protein</fullName>
    </submittedName>
</protein>
<keyword evidence="9" id="KW-1185">Reference proteome</keyword>
<feature type="domain" description="GtrA/DPMS transmembrane" evidence="7">
    <location>
        <begin position="15"/>
        <end position="134"/>
    </location>
</feature>
<dbReference type="GO" id="GO:0005886">
    <property type="term" value="C:plasma membrane"/>
    <property type="evidence" value="ECO:0007669"/>
    <property type="project" value="TreeGrafter"/>
</dbReference>
<proteinExistence type="inferred from homology"/>
<name>A0AA43U961_9ACTN</name>
<dbReference type="InterPro" id="IPR051401">
    <property type="entry name" value="GtrA_CellWall_Glycosyl"/>
</dbReference>
<comment type="similarity">
    <text evidence="2">Belongs to the GtrA family.</text>
</comment>
<reference evidence="8" key="1">
    <citation type="submission" date="2023-07" db="EMBL/GenBank/DDBJ databases">
        <title>Between Cages and Wild: Unraveling the Impact of Captivity on Animal Microbiomes and Antimicrobial Resistance.</title>
        <authorList>
            <person name="Schmartz G.P."/>
            <person name="Rehner J."/>
            <person name="Schuff M.J."/>
            <person name="Becker S.L."/>
            <person name="Kravczyk M."/>
            <person name="Gurevich A."/>
            <person name="Francke R."/>
            <person name="Mueller R."/>
            <person name="Keller V."/>
            <person name="Keller A."/>
        </authorList>
    </citation>
    <scope>NUCLEOTIDE SEQUENCE</scope>
    <source>
        <strain evidence="8">S12M_St_49</strain>
    </source>
</reference>
<sequence length="138" mass="15787">MLKDLIVKYREILAYLIVGICTTIVSLGVYFLCVLTFLNPEDAIQLQIANIISWICAVLFAYITNRRYVFQSKSDEILKEFTSFVGSRVATLLMDMAIMFLTVTVFHMNDKIAKLIVQVVVTVGNYVFAKLWVFAKEK</sequence>
<comment type="caution">
    <text evidence="8">The sequence shown here is derived from an EMBL/GenBank/DDBJ whole genome shotgun (WGS) entry which is preliminary data.</text>
</comment>
<evidence type="ECO:0000259" key="7">
    <source>
        <dbReference type="Pfam" id="PF04138"/>
    </source>
</evidence>
<dbReference type="EMBL" id="JAUMVS010000067">
    <property type="protein sequence ID" value="MDO4841935.1"/>
    <property type="molecule type" value="Genomic_DNA"/>
</dbReference>
<dbReference type="GO" id="GO:0000271">
    <property type="term" value="P:polysaccharide biosynthetic process"/>
    <property type="evidence" value="ECO:0007669"/>
    <property type="project" value="InterPro"/>
</dbReference>
<comment type="subcellular location">
    <subcellularLocation>
        <location evidence="1">Membrane</location>
        <topology evidence="1">Multi-pass membrane protein</topology>
    </subcellularLocation>
</comment>
<keyword evidence="5 6" id="KW-0472">Membrane</keyword>
<keyword evidence="4 6" id="KW-1133">Transmembrane helix</keyword>
<evidence type="ECO:0000256" key="4">
    <source>
        <dbReference type="ARBA" id="ARBA00022989"/>
    </source>
</evidence>
<accession>A0AA43U961</accession>
<dbReference type="PANTHER" id="PTHR38459">
    <property type="entry name" value="PROPHAGE BACTOPRENOL-LINKED GLUCOSE TRANSLOCASE HOMOLOG"/>
    <property type="match status" value="1"/>
</dbReference>
<evidence type="ECO:0000256" key="3">
    <source>
        <dbReference type="ARBA" id="ARBA00022692"/>
    </source>
</evidence>
<evidence type="ECO:0000256" key="5">
    <source>
        <dbReference type="ARBA" id="ARBA00023136"/>
    </source>
</evidence>
<evidence type="ECO:0000313" key="9">
    <source>
        <dbReference type="Proteomes" id="UP001168575"/>
    </source>
</evidence>
<dbReference type="Proteomes" id="UP001168575">
    <property type="component" value="Unassembled WGS sequence"/>
</dbReference>
<feature type="transmembrane region" description="Helical" evidence="6">
    <location>
        <begin position="12"/>
        <end position="38"/>
    </location>
</feature>
<evidence type="ECO:0000256" key="2">
    <source>
        <dbReference type="ARBA" id="ARBA00009399"/>
    </source>
</evidence>
<keyword evidence="3 6" id="KW-0812">Transmembrane</keyword>
<dbReference type="PANTHER" id="PTHR38459:SF5">
    <property type="entry name" value="CELL WALL TEICHOIC ACID GLYCOSYLATION PROTEIN GTCA"/>
    <property type="match status" value="1"/>
</dbReference>
<feature type="transmembrane region" description="Helical" evidence="6">
    <location>
        <begin position="44"/>
        <end position="64"/>
    </location>
</feature>
<organism evidence="8 9">
    <name type="scientific">Phoenicibacter congonensis</name>
    <dbReference type="NCBI Taxonomy" id="1944646"/>
    <lineage>
        <taxon>Bacteria</taxon>
        <taxon>Bacillati</taxon>
        <taxon>Actinomycetota</taxon>
        <taxon>Coriobacteriia</taxon>
        <taxon>Eggerthellales</taxon>
        <taxon>Eggerthellaceae</taxon>
        <taxon>Phoenicibacter</taxon>
    </lineage>
</organism>
<dbReference type="InterPro" id="IPR007267">
    <property type="entry name" value="GtrA_DPMS_TM"/>
</dbReference>
<evidence type="ECO:0000313" key="8">
    <source>
        <dbReference type="EMBL" id="MDO4841935.1"/>
    </source>
</evidence>
<evidence type="ECO:0000256" key="6">
    <source>
        <dbReference type="SAM" id="Phobius"/>
    </source>
</evidence>
<gene>
    <name evidence="8" type="ORF">Q3982_04580</name>
</gene>
<evidence type="ECO:0000256" key="1">
    <source>
        <dbReference type="ARBA" id="ARBA00004141"/>
    </source>
</evidence>
<dbReference type="AlphaFoldDB" id="A0AA43U961"/>
<feature type="transmembrane region" description="Helical" evidence="6">
    <location>
        <begin position="85"/>
        <end position="106"/>
    </location>
</feature>